<dbReference type="RefSeq" id="XP_009063554.1">
    <property type="nucleotide sequence ID" value="XM_009065306.1"/>
</dbReference>
<evidence type="ECO:0000256" key="2">
    <source>
        <dbReference type="ARBA" id="ARBA00008661"/>
    </source>
</evidence>
<proteinExistence type="inferred from homology"/>
<dbReference type="AlphaFoldDB" id="V4B9W9"/>
<comment type="subcellular location">
    <subcellularLocation>
        <location evidence="1 11">Golgi apparatus membrane</location>
        <topology evidence="1 11">Single-pass type II membrane protein</topology>
    </subcellularLocation>
</comment>
<dbReference type="EMBL" id="KB203251">
    <property type="protein sequence ID" value="ESO85824.1"/>
    <property type="molecule type" value="Genomic_DNA"/>
</dbReference>
<dbReference type="GeneID" id="20233064"/>
<keyword evidence="3 11" id="KW-0328">Glycosyltransferase</keyword>
<evidence type="ECO:0000256" key="7">
    <source>
        <dbReference type="ARBA" id="ARBA00022989"/>
    </source>
</evidence>
<evidence type="ECO:0000256" key="11">
    <source>
        <dbReference type="RuleBase" id="RU363063"/>
    </source>
</evidence>
<accession>V4B9W9</accession>
<name>V4B9W9_LOTGI</name>
<keyword evidence="7" id="KW-1133">Transmembrane helix</keyword>
<sequence length="343" mass="39895">MVVTKKYDDLIVTPKHNDAIVVTPVYNETSEAFLAYEDRYSTSTHLNTFKFHIHKNTNFLQQSSYYSLQKYKINSENYQYLIQPRNFCKENPYLIILVPSIHTNKMVRDSIRRTWGSQEWPSGILNNVKLLFLFGVHLHKEIEFIIQEESEIFNDIIQGDYLDSYYNLTVKVLNGLRWVSNQCAGVKYVLKADEDTFTNIPLLLEFLQTSGMPETVYGHLHVDSNVKRVGKWAVSKSDFPFPTYPDYMAGNTYVISGDLLSKLVKTSEYVKYLHIEDVYITGILIRILKITHIDVEGFTQWYSSKPTVCDIINRYIITGNNIDSQYAQTIWNTLNNHSQTDCK</sequence>
<dbReference type="Gene3D" id="3.90.550.50">
    <property type="match status" value="1"/>
</dbReference>
<dbReference type="InterPro" id="IPR002659">
    <property type="entry name" value="Glyco_trans_31"/>
</dbReference>
<keyword evidence="9" id="KW-0472">Membrane</keyword>
<dbReference type="HOGENOM" id="CLU_036849_2_4_1"/>
<keyword evidence="8 11" id="KW-0333">Golgi apparatus</keyword>
<organism evidence="12 13">
    <name type="scientific">Lottia gigantea</name>
    <name type="common">Giant owl limpet</name>
    <dbReference type="NCBI Taxonomy" id="225164"/>
    <lineage>
        <taxon>Eukaryota</taxon>
        <taxon>Metazoa</taxon>
        <taxon>Spiralia</taxon>
        <taxon>Lophotrochozoa</taxon>
        <taxon>Mollusca</taxon>
        <taxon>Gastropoda</taxon>
        <taxon>Patellogastropoda</taxon>
        <taxon>Lottioidea</taxon>
        <taxon>Lottiidae</taxon>
        <taxon>Lottia</taxon>
    </lineage>
</organism>
<reference evidence="12 13" key="1">
    <citation type="journal article" date="2013" name="Nature">
        <title>Insights into bilaterian evolution from three spiralian genomes.</title>
        <authorList>
            <person name="Simakov O."/>
            <person name="Marletaz F."/>
            <person name="Cho S.J."/>
            <person name="Edsinger-Gonzales E."/>
            <person name="Havlak P."/>
            <person name="Hellsten U."/>
            <person name="Kuo D.H."/>
            <person name="Larsson T."/>
            <person name="Lv J."/>
            <person name="Arendt D."/>
            <person name="Savage R."/>
            <person name="Osoegawa K."/>
            <person name="de Jong P."/>
            <person name="Grimwood J."/>
            <person name="Chapman J.A."/>
            <person name="Shapiro H."/>
            <person name="Aerts A."/>
            <person name="Otillar R.P."/>
            <person name="Terry A.Y."/>
            <person name="Boore J.L."/>
            <person name="Grigoriev I.V."/>
            <person name="Lindberg D.R."/>
            <person name="Seaver E.C."/>
            <person name="Weisblat D.A."/>
            <person name="Putnam N.H."/>
            <person name="Rokhsar D.S."/>
        </authorList>
    </citation>
    <scope>NUCLEOTIDE SEQUENCE [LARGE SCALE GENOMIC DNA]</scope>
</reference>
<evidence type="ECO:0000313" key="12">
    <source>
        <dbReference type="EMBL" id="ESO85824.1"/>
    </source>
</evidence>
<dbReference type="Pfam" id="PF01762">
    <property type="entry name" value="Galactosyl_T"/>
    <property type="match status" value="1"/>
</dbReference>
<dbReference type="GO" id="GO:0006493">
    <property type="term" value="P:protein O-linked glycosylation"/>
    <property type="evidence" value="ECO:0007669"/>
    <property type="project" value="TreeGrafter"/>
</dbReference>
<dbReference type="FunFam" id="3.90.550.50:FF:000001">
    <property type="entry name" value="Hexosyltransferase"/>
    <property type="match status" value="1"/>
</dbReference>
<evidence type="ECO:0000256" key="4">
    <source>
        <dbReference type="ARBA" id="ARBA00022679"/>
    </source>
</evidence>
<evidence type="ECO:0000256" key="10">
    <source>
        <dbReference type="ARBA" id="ARBA00023180"/>
    </source>
</evidence>
<dbReference type="GO" id="GO:0016758">
    <property type="term" value="F:hexosyltransferase activity"/>
    <property type="evidence" value="ECO:0007669"/>
    <property type="project" value="InterPro"/>
</dbReference>
<evidence type="ECO:0000256" key="3">
    <source>
        <dbReference type="ARBA" id="ARBA00022676"/>
    </source>
</evidence>
<dbReference type="OrthoDB" id="2139606at2759"/>
<dbReference type="PANTHER" id="PTHR11214">
    <property type="entry name" value="BETA-1,3-N-ACETYLGLUCOSAMINYLTRANSFERASE"/>
    <property type="match status" value="1"/>
</dbReference>
<keyword evidence="5" id="KW-0812">Transmembrane</keyword>
<dbReference type="STRING" id="225164.V4B9W9"/>
<keyword evidence="6" id="KW-0735">Signal-anchor</keyword>
<gene>
    <name evidence="12" type="ORF">LOTGIDRAFT_130339</name>
</gene>
<dbReference type="GO" id="GO:0000139">
    <property type="term" value="C:Golgi membrane"/>
    <property type="evidence" value="ECO:0007669"/>
    <property type="project" value="UniProtKB-SubCell"/>
</dbReference>
<keyword evidence="10" id="KW-0325">Glycoprotein</keyword>
<dbReference type="OMA" id="YWERIRQ"/>
<evidence type="ECO:0000256" key="1">
    <source>
        <dbReference type="ARBA" id="ARBA00004323"/>
    </source>
</evidence>
<comment type="similarity">
    <text evidence="2 11">Belongs to the glycosyltransferase 31 family.</text>
</comment>
<evidence type="ECO:0000313" key="13">
    <source>
        <dbReference type="Proteomes" id="UP000030746"/>
    </source>
</evidence>
<keyword evidence="13" id="KW-1185">Reference proteome</keyword>
<dbReference type="KEGG" id="lgi:LOTGIDRAFT_130339"/>
<evidence type="ECO:0000256" key="8">
    <source>
        <dbReference type="ARBA" id="ARBA00023034"/>
    </source>
</evidence>
<protein>
    <recommendedName>
        <fullName evidence="11">Hexosyltransferase</fullName>
        <ecNumber evidence="11">2.4.1.-</ecNumber>
    </recommendedName>
</protein>
<evidence type="ECO:0000256" key="5">
    <source>
        <dbReference type="ARBA" id="ARBA00022692"/>
    </source>
</evidence>
<dbReference type="Proteomes" id="UP000030746">
    <property type="component" value="Unassembled WGS sequence"/>
</dbReference>
<keyword evidence="4" id="KW-0808">Transferase</keyword>
<evidence type="ECO:0000256" key="9">
    <source>
        <dbReference type="ARBA" id="ARBA00023136"/>
    </source>
</evidence>
<dbReference type="EC" id="2.4.1.-" evidence="11"/>
<dbReference type="PANTHER" id="PTHR11214:SF314">
    <property type="entry name" value="HEXOSYLTRANSFERASE"/>
    <property type="match status" value="1"/>
</dbReference>
<evidence type="ECO:0000256" key="6">
    <source>
        <dbReference type="ARBA" id="ARBA00022968"/>
    </source>
</evidence>
<dbReference type="CTD" id="20233064"/>